<dbReference type="Pfam" id="PF16314">
    <property type="entry name" value="DUF4954"/>
    <property type="match status" value="1"/>
</dbReference>
<dbReference type="STRING" id="1433126.BN938_2740"/>
<dbReference type="SUPFAM" id="SSF51161">
    <property type="entry name" value="Trimeric LpxA-like enzymes"/>
    <property type="match status" value="1"/>
</dbReference>
<dbReference type="KEGG" id="rbc:BN938_2740"/>
<name>A0A060REM3_9BACT</name>
<dbReference type="InterPro" id="IPR011004">
    <property type="entry name" value="Trimer_LpxA-like_sf"/>
</dbReference>
<evidence type="ECO:0000313" key="3">
    <source>
        <dbReference type="EMBL" id="CDN32809.1"/>
    </source>
</evidence>
<accession>A0A060REM3</accession>
<gene>
    <name evidence="3" type="ORF">BN938_2740</name>
</gene>
<feature type="domain" description="DUF4954" evidence="1">
    <location>
        <begin position="3"/>
        <end position="435"/>
    </location>
</feature>
<dbReference type="InterPro" id="IPR032533">
    <property type="entry name" value="DUF4954"/>
</dbReference>
<evidence type="ECO:0000259" key="1">
    <source>
        <dbReference type="Pfam" id="PF16314"/>
    </source>
</evidence>
<sequence length="658" mass="73949">MDYRKLTIEEIRQLEQQSCLSDDWGKVLVKESFAVNHIFHTRFSGEIRLGVFEKVFELEGGLRKHSGLRHVTLHNCSVGDNTLIENVPNHISNYNIGEDCFIQNVNLIVVDGETCFGNGVQVSVLNETGGREVPIFNKLSAHLAYLIALYRHRPLLIEKLQMLIEKYSRKHSSFTGSIGRNVKIINTGTIRNLIIGDGAIIDGASRLENGTLSSNMQAPIHIGHNVIASDFIVCSGAHITDGAVLVRTFVGQACHLGHLFSAHDSLFFANCQGENGEACAIFAGAYTVSMHKSSLLIACMFSFLNAGSGSNQSNHMYKLGPIHQGIVERGSKTTSDSYILWPARIGAFSLVMGRHVNHPDTSELPFSYLIENKDETYLVPGVNLRSVGTIRDSQKWPKRDKRTDDEKLDFINFNLLSPYTVSRMMRGVELLKNLQDLSGETSAEYAYQSTHIRNSALKKGIQYYNKAIDKFFGNSLISHLQKADNYSIGAIRAHLTTQCGKGEGEWLDISGLIVPKSEISHLISRIENDGFEDITDIHKQFEELHNHYYEMEWQWAASAMQGWYGVDFSKVTKEELVNIIKRWMDAVVSLDRLLYEDAHKEFSMVSQVGFGVDGAHHRRVCDFEQVRGSFEQNQFVVSVLKHIETKSNLGKEMINKLL</sequence>
<keyword evidence="4" id="KW-1185">Reference proteome</keyword>
<dbReference type="eggNOG" id="COG1208">
    <property type="taxonomic scope" value="Bacteria"/>
</dbReference>
<evidence type="ECO:0000313" key="4">
    <source>
        <dbReference type="Proteomes" id="UP000027616"/>
    </source>
</evidence>
<reference evidence="3 4" key="1">
    <citation type="journal article" date="2015" name="Genome Announc.">
        <title>Complete Genome Sequence of the Novel Leech Symbiont Mucinivorans hirudinis M3T.</title>
        <authorList>
            <person name="Nelson M.C."/>
            <person name="Bomar L."/>
            <person name="Graf J."/>
        </authorList>
    </citation>
    <scope>NUCLEOTIDE SEQUENCE [LARGE SCALE GENOMIC DNA]</scope>
    <source>
        <strain evidence="4">M3</strain>
    </source>
</reference>
<evidence type="ECO:0008006" key="5">
    <source>
        <dbReference type="Google" id="ProtNLM"/>
    </source>
</evidence>
<dbReference type="OrthoDB" id="9814955at2"/>
<organism evidence="3 4">
    <name type="scientific">Mucinivorans hirudinis</name>
    <dbReference type="NCBI Taxonomy" id="1433126"/>
    <lineage>
        <taxon>Bacteria</taxon>
        <taxon>Pseudomonadati</taxon>
        <taxon>Bacteroidota</taxon>
        <taxon>Bacteroidia</taxon>
        <taxon>Bacteroidales</taxon>
        <taxon>Rikenellaceae</taxon>
        <taxon>Mucinivorans</taxon>
    </lineage>
</organism>
<dbReference type="AlphaFoldDB" id="A0A060REM3"/>
<feature type="domain" description="DUF6819" evidence="2">
    <location>
        <begin position="491"/>
        <end position="657"/>
    </location>
</feature>
<dbReference type="EMBL" id="HG934468">
    <property type="protein sequence ID" value="CDN32809.1"/>
    <property type="molecule type" value="Genomic_DNA"/>
</dbReference>
<dbReference type="InterPro" id="IPR049208">
    <property type="entry name" value="DUF6819"/>
</dbReference>
<protein>
    <recommendedName>
        <fullName evidence="5">DUF4954 domain-containing protein</fullName>
    </recommendedName>
</protein>
<dbReference type="Proteomes" id="UP000027616">
    <property type="component" value="Chromosome I"/>
</dbReference>
<dbReference type="Pfam" id="PF20683">
    <property type="entry name" value="DUF6819"/>
    <property type="match status" value="1"/>
</dbReference>
<dbReference type="HOGENOM" id="CLU_414325_0_0_10"/>
<dbReference type="Gene3D" id="2.160.10.10">
    <property type="entry name" value="Hexapeptide repeat proteins"/>
    <property type="match status" value="1"/>
</dbReference>
<evidence type="ECO:0000259" key="2">
    <source>
        <dbReference type="Pfam" id="PF20683"/>
    </source>
</evidence>
<dbReference type="PATRIC" id="fig|1433126.3.peg.2713"/>
<proteinExistence type="predicted"/>